<reference evidence="2 3" key="1">
    <citation type="submission" date="2018-11" db="EMBL/GenBank/DDBJ databases">
        <authorList>
            <consortium name="Pathogen Informatics"/>
        </authorList>
    </citation>
    <scope>NUCLEOTIDE SEQUENCE [LARGE SCALE GENOMIC DNA]</scope>
</reference>
<evidence type="ECO:0000313" key="2">
    <source>
        <dbReference type="EMBL" id="VDM10046.1"/>
    </source>
</evidence>
<feature type="compositionally biased region" description="Basic residues" evidence="1">
    <location>
        <begin position="506"/>
        <end position="517"/>
    </location>
</feature>
<feature type="compositionally biased region" description="Basic and acidic residues" evidence="1">
    <location>
        <begin position="203"/>
        <end position="218"/>
    </location>
</feature>
<proteinExistence type="predicted"/>
<feature type="compositionally biased region" description="Basic and acidic residues" evidence="1">
    <location>
        <begin position="138"/>
        <end position="169"/>
    </location>
</feature>
<feature type="region of interest" description="Disordered" evidence="1">
    <location>
        <begin position="78"/>
        <end position="609"/>
    </location>
</feature>
<feature type="compositionally biased region" description="Basic residues" evidence="1">
    <location>
        <begin position="579"/>
        <end position="591"/>
    </location>
</feature>
<dbReference type="AlphaFoldDB" id="A0A3P7DSU0"/>
<feature type="compositionally biased region" description="Polar residues" evidence="1">
    <location>
        <begin position="96"/>
        <end position="110"/>
    </location>
</feature>
<dbReference type="OrthoDB" id="5850993at2759"/>
<dbReference type="OMA" id="NQTKQPH"/>
<keyword evidence="3" id="KW-1185">Reference proteome</keyword>
<name>A0A3P7DSU0_WUCBA</name>
<feature type="compositionally biased region" description="Acidic residues" evidence="1">
    <location>
        <begin position="115"/>
        <end position="137"/>
    </location>
</feature>
<accession>A0A3P7DSU0</accession>
<dbReference type="EMBL" id="UYWW01001164">
    <property type="protein sequence ID" value="VDM10046.1"/>
    <property type="molecule type" value="Genomic_DNA"/>
</dbReference>
<dbReference type="FunCoup" id="A0A3P7DSU0">
    <property type="interactions" value="47"/>
</dbReference>
<feature type="compositionally biased region" description="Pro residues" evidence="1">
    <location>
        <begin position="594"/>
        <end position="607"/>
    </location>
</feature>
<dbReference type="Proteomes" id="UP000270924">
    <property type="component" value="Unassembled WGS sequence"/>
</dbReference>
<protein>
    <submittedName>
        <fullName evidence="2">Uncharacterized protein</fullName>
    </submittedName>
</protein>
<feature type="compositionally biased region" description="Acidic residues" evidence="1">
    <location>
        <begin position="483"/>
        <end position="494"/>
    </location>
</feature>
<feature type="compositionally biased region" description="Polar residues" evidence="1">
    <location>
        <begin position="187"/>
        <end position="196"/>
    </location>
</feature>
<feature type="compositionally biased region" description="Basic and acidic residues" evidence="1">
    <location>
        <begin position="264"/>
        <end position="277"/>
    </location>
</feature>
<feature type="compositionally biased region" description="Basic and acidic residues" evidence="1">
    <location>
        <begin position="356"/>
        <end position="368"/>
    </location>
</feature>
<feature type="compositionally biased region" description="Acidic residues" evidence="1">
    <location>
        <begin position="546"/>
        <end position="556"/>
    </location>
</feature>
<evidence type="ECO:0000313" key="3">
    <source>
        <dbReference type="Proteomes" id="UP000270924"/>
    </source>
</evidence>
<gene>
    <name evidence="2" type="ORF">WBA_LOCUS3432</name>
</gene>
<dbReference type="InParanoid" id="A0A3P7DSU0"/>
<feature type="compositionally biased region" description="Basic and acidic residues" evidence="1">
    <location>
        <begin position="423"/>
        <end position="435"/>
    </location>
</feature>
<evidence type="ECO:0000256" key="1">
    <source>
        <dbReference type="SAM" id="MobiDB-lite"/>
    </source>
</evidence>
<organism evidence="2 3">
    <name type="scientific">Wuchereria bancrofti</name>
    <dbReference type="NCBI Taxonomy" id="6293"/>
    <lineage>
        <taxon>Eukaryota</taxon>
        <taxon>Metazoa</taxon>
        <taxon>Ecdysozoa</taxon>
        <taxon>Nematoda</taxon>
        <taxon>Chromadorea</taxon>
        <taxon>Rhabditida</taxon>
        <taxon>Spirurina</taxon>
        <taxon>Spiruromorpha</taxon>
        <taxon>Filarioidea</taxon>
        <taxon>Onchocercidae</taxon>
        <taxon>Wuchereria</taxon>
    </lineage>
</organism>
<sequence>MREKLSAKINFALVYDIAAVTTATANGATASTAGNVVKCCLYSSGRAGGILKVEVSDVEFEDEEEEEMECELVCEPPQKLTDKLPGTSCSDLPKISQRNRSTPDATSDDNITMPDTEEEISDTDFEDEDELEPEQVSESEKPPKPNHDIRFKEPEKQKTKRLGEPEEPQKLSSPATKKPKPGERANSPKTPTSKKPITSEKPSVMKEPVKPTKDDPKSNRNATLPKSKNKSKIEPKNPNVKPQEELEKSDEELEPELVSIPTSKKPDIKLKDPEGGKPKRPLKVKPTGSSPEPEADVTLPISKPKKKPIKPTEGSPEPETDATLPISKPKKKPSVKPQEPDDEELEPELVSTPTSKKPDIKLKDPEGRKPKRPLKVKPTEGSPEPETDATLPIAKPKKKPNVKPQEPDDEELEPELVSTPTSKKPDVKLKDPEGRKPKRPLKVKPTEGSPEPETDATLPLSKPKKKPQKEAKKPSAISQEEPEKPDDEELEPESVSEPKRPNAKSGKPRAIKPKNPLKVKLTEDSPEPETDATLPLPKKKPRDKEPDESEEPDEVSETSFTVPELPIENENENNENVSPKRKPKQKKKKSKPQWIPPPRPQPEPYEMPPKEKKLADILKEEKIPPTKRYARKPQHLDVFIPFEIPWENSPALQTQEGMGAFGHTRGANIKVDQGSKHLVQGDLHSETLIPLFSQAVGDNRSGMLPFGSYRRNVSDIIDNHKFDESKIKESNRFIPKLMQGAIQPQNAETLFGQIRNQTPHVKYLDYMSPSCDPESHSFISRQFAPTSTEKAGSTIIDRRRNVIANAQGSGNDIGVFDRASESIMPLLFNVQDIYLKGGTDFGAFRPLISESEGGYWMTLDDEIKCKLVVPYQTSPSLVT</sequence>